<evidence type="ECO:0000256" key="1">
    <source>
        <dbReference type="SAM" id="MobiDB-lite"/>
    </source>
</evidence>
<name>A0AAD9SZ04_9HELO</name>
<proteinExistence type="predicted"/>
<accession>A0AAD9SZ04</accession>
<sequence>MHSPEARKLKRRDGELRGKIAPLRRSYKQATISMPWKTLRYHFSFSQTYWIDIRDSILDWIHTAAIDFVPSPLGTTRQPSTQHPEETEKPL</sequence>
<organism evidence="2 3">
    <name type="scientific">Diplocarpon rosae</name>
    <dbReference type="NCBI Taxonomy" id="946125"/>
    <lineage>
        <taxon>Eukaryota</taxon>
        <taxon>Fungi</taxon>
        <taxon>Dikarya</taxon>
        <taxon>Ascomycota</taxon>
        <taxon>Pezizomycotina</taxon>
        <taxon>Leotiomycetes</taxon>
        <taxon>Helotiales</taxon>
        <taxon>Drepanopezizaceae</taxon>
        <taxon>Diplocarpon</taxon>
    </lineage>
</organism>
<comment type="caution">
    <text evidence="2">The sequence shown here is derived from an EMBL/GenBank/DDBJ whole genome shotgun (WGS) entry which is preliminary data.</text>
</comment>
<keyword evidence="3" id="KW-1185">Reference proteome</keyword>
<reference evidence="2" key="1">
    <citation type="submission" date="2023-06" db="EMBL/GenBank/DDBJ databases">
        <title>Draft genome of Marssonina rosae.</title>
        <authorList>
            <person name="Cheng Q."/>
        </authorList>
    </citation>
    <scope>NUCLEOTIDE SEQUENCE</scope>
    <source>
        <strain evidence="2">R4</strain>
    </source>
</reference>
<dbReference type="AlphaFoldDB" id="A0AAD9SZ04"/>
<gene>
    <name evidence="2" type="ORF">QTJ16_004463</name>
</gene>
<feature type="region of interest" description="Disordered" evidence="1">
    <location>
        <begin position="70"/>
        <end position="91"/>
    </location>
</feature>
<evidence type="ECO:0000313" key="2">
    <source>
        <dbReference type="EMBL" id="KAK2626201.1"/>
    </source>
</evidence>
<evidence type="ECO:0000313" key="3">
    <source>
        <dbReference type="Proteomes" id="UP001285354"/>
    </source>
</evidence>
<feature type="compositionally biased region" description="Polar residues" evidence="1">
    <location>
        <begin position="73"/>
        <end position="82"/>
    </location>
</feature>
<dbReference type="EMBL" id="JAUBYV010000006">
    <property type="protein sequence ID" value="KAK2626201.1"/>
    <property type="molecule type" value="Genomic_DNA"/>
</dbReference>
<dbReference type="Proteomes" id="UP001285354">
    <property type="component" value="Unassembled WGS sequence"/>
</dbReference>
<protein>
    <submittedName>
        <fullName evidence="2">Uncharacterized protein</fullName>
    </submittedName>
</protein>